<dbReference type="InterPro" id="IPR003346">
    <property type="entry name" value="Transposase_20"/>
</dbReference>
<dbReference type="Pfam" id="PF02371">
    <property type="entry name" value="Transposase_20"/>
    <property type="match status" value="1"/>
</dbReference>
<dbReference type="Pfam" id="PF01548">
    <property type="entry name" value="DEDD_Tnp_IS110"/>
    <property type="match status" value="1"/>
</dbReference>
<feature type="domain" description="Transposase IS116/IS110/IS902 C-terminal" evidence="2">
    <location>
        <begin position="275"/>
        <end position="351"/>
    </location>
</feature>
<feature type="domain" description="Transposase IS110-like N-terminal" evidence="1">
    <location>
        <begin position="8"/>
        <end position="160"/>
    </location>
</feature>
<sequence length="409" mass="47233">MSFQIVFGVDVSSHTSNVSVVIKKKEQASFKITNDKPGFEELSSYLELYSKKNLVVVLEATGVYSLSLEKFLSDNEYNFIYLNPLKAKKLMDNNLRHLKTDKVDAKHLAMIEFTLPQPLSQMPNKHYREMKIASHTYDQLTHDLIIFKTRLHRALQTTFPQIEKLFGSATGIKYWQIIQIYPHAQMVLDDGNGKILEKLKALSGIGQQTAENIACRLKNLATKTSYYDDKDSEQVWEIRYCVERLLDIQRTRQRVIEKIKKEILLSKQDTRIFKIFISVPGIAELTAARLIAEFGDLSRFKSSNQMDAYIGIDPGRYQSGQIDSHYGISKHGSAILRKILYETVNTMITVQRHSPCHVIDYYERKKRLSQSNHGYKKIAIASVHKLIRLLFALIHNKQTYDYNFAVKNE</sequence>
<evidence type="ECO:0000259" key="1">
    <source>
        <dbReference type="Pfam" id="PF01548"/>
    </source>
</evidence>
<gene>
    <name evidence="3" type="ORF">J2Z60_002208</name>
</gene>
<organism evidence="3 4">
    <name type="scientific">Lactobacillus colini</name>
    <dbReference type="NCBI Taxonomy" id="1819254"/>
    <lineage>
        <taxon>Bacteria</taxon>
        <taxon>Bacillati</taxon>
        <taxon>Bacillota</taxon>
        <taxon>Bacilli</taxon>
        <taxon>Lactobacillales</taxon>
        <taxon>Lactobacillaceae</taxon>
        <taxon>Lactobacillus</taxon>
    </lineage>
</organism>
<dbReference type="PANTHER" id="PTHR33055:SF13">
    <property type="entry name" value="TRANSPOSASE"/>
    <property type="match status" value="1"/>
</dbReference>
<name>A0ABS4MH16_9LACO</name>
<accession>A0ABS4MH16</accession>
<dbReference type="Gene3D" id="1.10.287.4070">
    <property type="match status" value="1"/>
</dbReference>
<dbReference type="NCBIfam" id="NF033542">
    <property type="entry name" value="transpos_IS110"/>
    <property type="match status" value="1"/>
</dbReference>
<evidence type="ECO:0000259" key="2">
    <source>
        <dbReference type="Pfam" id="PF02371"/>
    </source>
</evidence>
<evidence type="ECO:0000313" key="4">
    <source>
        <dbReference type="Proteomes" id="UP001519292"/>
    </source>
</evidence>
<reference evidence="3 4" key="1">
    <citation type="submission" date="2021-03" db="EMBL/GenBank/DDBJ databases">
        <title>Genomic Encyclopedia of Type Strains, Phase IV (KMG-IV): sequencing the most valuable type-strain genomes for metagenomic binning, comparative biology and taxonomic classification.</title>
        <authorList>
            <person name="Goeker M."/>
        </authorList>
    </citation>
    <scope>NUCLEOTIDE SEQUENCE [LARGE SCALE GENOMIC DNA]</scope>
    <source>
        <strain evidence="3 4">DSM 101872</strain>
    </source>
</reference>
<dbReference type="EMBL" id="JAGGLU010000032">
    <property type="protein sequence ID" value="MBP2059003.1"/>
    <property type="molecule type" value="Genomic_DNA"/>
</dbReference>
<dbReference type="InterPro" id="IPR002525">
    <property type="entry name" value="Transp_IS110-like_N"/>
</dbReference>
<dbReference type="InterPro" id="IPR047650">
    <property type="entry name" value="Transpos_IS110"/>
</dbReference>
<keyword evidence="4" id="KW-1185">Reference proteome</keyword>
<comment type="caution">
    <text evidence="3">The sequence shown here is derived from an EMBL/GenBank/DDBJ whole genome shotgun (WGS) entry which is preliminary data.</text>
</comment>
<dbReference type="PANTHER" id="PTHR33055">
    <property type="entry name" value="TRANSPOSASE FOR INSERTION SEQUENCE ELEMENT IS1111A"/>
    <property type="match status" value="1"/>
</dbReference>
<proteinExistence type="predicted"/>
<dbReference type="Proteomes" id="UP001519292">
    <property type="component" value="Unassembled WGS sequence"/>
</dbReference>
<evidence type="ECO:0000313" key="3">
    <source>
        <dbReference type="EMBL" id="MBP2059003.1"/>
    </source>
</evidence>
<protein>
    <submittedName>
        <fullName evidence="3">Transposase</fullName>
    </submittedName>
</protein>